<organism evidence="5 6">
    <name type="scientific">Candidatus Butyricicoccus avistercoris</name>
    <dbReference type="NCBI Taxonomy" id="2838518"/>
    <lineage>
        <taxon>Bacteria</taxon>
        <taxon>Bacillati</taxon>
        <taxon>Bacillota</taxon>
        <taxon>Clostridia</taxon>
        <taxon>Eubacteriales</taxon>
        <taxon>Butyricicoccaceae</taxon>
        <taxon>Butyricicoccus</taxon>
    </lineage>
</organism>
<comment type="caution">
    <text evidence="5">The sequence shown here is derived from an EMBL/GenBank/DDBJ whole genome shotgun (WGS) entry which is preliminary data.</text>
</comment>
<sequence length="266" mass="31185">MVSVLMGVLYRNQDISKLKTSIESILSQTYNDFEFLICDDGSNDKAKDYLDRISKKDSRVKLIRYGNKFHLAEKLNVCIKEAKGKYIARMDDDDYSHSKRLEKQVIFLDKNPEIAFVGTNVNLVCENKNIGTRKFPEYPQVKDFYFTQPYIHPTILFRRDAIEMVNGYSEDKYSILCEDYDLFLRLYAEGYKGANLQEILFDYTLSTNIKGNRKFKHRINESVTRYRRFKQLGCLTNAIPYIFKPLVVGILPENIIKIIKKMKKIS</sequence>
<dbReference type="EC" id="2.4.-.-" evidence="5"/>
<feature type="domain" description="Glycosyltransferase 2-like" evidence="4">
    <location>
        <begin position="15"/>
        <end position="162"/>
    </location>
</feature>
<evidence type="ECO:0000313" key="5">
    <source>
        <dbReference type="EMBL" id="HIV62146.1"/>
    </source>
</evidence>
<dbReference type="EMBL" id="DXIE01000028">
    <property type="protein sequence ID" value="HIV62146.1"/>
    <property type="molecule type" value="Genomic_DNA"/>
</dbReference>
<reference evidence="5" key="1">
    <citation type="journal article" date="2021" name="PeerJ">
        <title>Extensive microbial diversity within the chicken gut microbiome revealed by metagenomics and culture.</title>
        <authorList>
            <person name="Gilroy R."/>
            <person name="Ravi A."/>
            <person name="Getino M."/>
            <person name="Pursley I."/>
            <person name="Horton D.L."/>
            <person name="Alikhan N.F."/>
            <person name="Baker D."/>
            <person name="Gharbi K."/>
            <person name="Hall N."/>
            <person name="Watson M."/>
            <person name="Adriaenssens E.M."/>
            <person name="Foster-Nyarko E."/>
            <person name="Jarju S."/>
            <person name="Secka A."/>
            <person name="Antonio M."/>
            <person name="Oren A."/>
            <person name="Chaudhuri R.R."/>
            <person name="La Ragione R."/>
            <person name="Hildebrand F."/>
            <person name="Pallen M.J."/>
        </authorList>
    </citation>
    <scope>NUCLEOTIDE SEQUENCE</scope>
    <source>
        <strain evidence="5">CHK193-4272</strain>
    </source>
</reference>
<evidence type="ECO:0000256" key="1">
    <source>
        <dbReference type="ARBA" id="ARBA00006739"/>
    </source>
</evidence>
<dbReference type="InterPro" id="IPR050834">
    <property type="entry name" value="Glycosyltransf_2"/>
</dbReference>
<reference evidence="5" key="2">
    <citation type="submission" date="2021-04" db="EMBL/GenBank/DDBJ databases">
        <authorList>
            <person name="Gilroy R."/>
        </authorList>
    </citation>
    <scope>NUCLEOTIDE SEQUENCE</scope>
    <source>
        <strain evidence="5">CHK193-4272</strain>
    </source>
</reference>
<keyword evidence="3 5" id="KW-0808">Transferase</keyword>
<proteinExistence type="inferred from homology"/>
<dbReference type="Pfam" id="PF00535">
    <property type="entry name" value="Glycos_transf_2"/>
    <property type="match status" value="1"/>
</dbReference>
<dbReference type="Gene3D" id="3.90.550.10">
    <property type="entry name" value="Spore Coat Polysaccharide Biosynthesis Protein SpsA, Chain A"/>
    <property type="match status" value="1"/>
</dbReference>
<comment type="similarity">
    <text evidence="1">Belongs to the glycosyltransferase 2 family.</text>
</comment>
<dbReference type="GO" id="GO:0016757">
    <property type="term" value="F:glycosyltransferase activity"/>
    <property type="evidence" value="ECO:0007669"/>
    <property type="project" value="UniProtKB-KW"/>
</dbReference>
<evidence type="ECO:0000256" key="2">
    <source>
        <dbReference type="ARBA" id="ARBA00022676"/>
    </source>
</evidence>
<dbReference type="PANTHER" id="PTHR43685">
    <property type="entry name" value="GLYCOSYLTRANSFERASE"/>
    <property type="match status" value="1"/>
</dbReference>
<name>A0A9D1TIA3_9FIRM</name>
<dbReference type="Proteomes" id="UP000886808">
    <property type="component" value="Unassembled WGS sequence"/>
</dbReference>
<protein>
    <submittedName>
        <fullName evidence="5">Glycosyltransferase</fullName>
        <ecNumber evidence="5">2.4.-.-</ecNumber>
    </submittedName>
</protein>
<dbReference type="PANTHER" id="PTHR43685:SF5">
    <property type="entry name" value="GLYCOSYLTRANSFERASE EPSE-RELATED"/>
    <property type="match status" value="1"/>
</dbReference>
<dbReference type="InterPro" id="IPR029044">
    <property type="entry name" value="Nucleotide-diphossugar_trans"/>
</dbReference>
<keyword evidence="2 5" id="KW-0328">Glycosyltransferase</keyword>
<gene>
    <name evidence="5" type="ORF">H9746_04760</name>
</gene>
<dbReference type="InterPro" id="IPR001173">
    <property type="entry name" value="Glyco_trans_2-like"/>
</dbReference>
<dbReference type="SUPFAM" id="SSF53448">
    <property type="entry name" value="Nucleotide-diphospho-sugar transferases"/>
    <property type="match status" value="1"/>
</dbReference>
<evidence type="ECO:0000313" key="6">
    <source>
        <dbReference type="Proteomes" id="UP000886808"/>
    </source>
</evidence>
<evidence type="ECO:0000256" key="3">
    <source>
        <dbReference type="ARBA" id="ARBA00022679"/>
    </source>
</evidence>
<accession>A0A9D1TIA3</accession>
<dbReference type="AlphaFoldDB" id="A0A9D1TIA3"/>
<evidence type="ECO:0000259" key="4">
    <source>
        <dbReference type="Pfam" id="PF00535"/>
    </source>
</evidence>